<evidence type="ECO:0000256" key="4">
    <source>
        <dbReference type="ARBA" id="ARBA00022801"/>
    </source>
</evidence>
<comment type="caution">
    <text evidence="6">The sequence shown here is derived from an EMBL/GenBank/DDBJ whole genome shotgun (WGS) entry which is preliminary data.</text>
</comment>
<dbReference type="SUPFAM" id="SSF52540">
    <property type="entry name" value="P-loop containing nucleoside triphosphate hydrolases"/>
    <property type="match status" value="1"/>
</dbReference>
<reference evidence="6" key="1">
    <citation type="submission" date="2021-01" db="EMBL/GenBank/DDBJ databases">
        <authorList>
            <person name="Kaushik A."/>
        </authorList>
    </citation>
    <scope>NUCLEOTIDE SEQUENCE</scope>
    <source>
        <strain evidence="6">AG5</strain>
    </source>
</reference>
<evidence type="ECO:0000256" key="1">
    <source>
        <dbReference type="ARBA" id="ARBA00009275"/>
    </source>
</evidence>
<dbReference type="InterPro" id="IPR050891">
    <property type="entry name" value="TatD-type_Hydrolase"/>
</dbReference>
<dbReference type="CDD" id="cd01310">
    <property type="entry name" value="TatD_DNAse"/>
    <property type="match status" value="1"/>
</dbReference>
<dbReference type="GO" id="GO:0016887">
    <property type="term" value="F:ATP hydrolysis activity"/>
    <property type="evidence" value="ECO:0007669"/>
    <property type="project" value="InterPro"/>
</dbReference>
<evidence type="ECO:0000256" key="3">
    <source>
        <dbReference type="ARBA" id="ARBA00022723"/>
    </source>
</evidence>
<proteinExistence type="inferred from homology"/>
<dbReference type="PROSITE" id="PS01090">
    <property type="entry name" value="TATD_2"/>
    <property type="match status" value="1"/>
</dbReference>
<dbReference type="GO" id="GO:0005524">
    <property type="term" value="F:ATP binding"/>
    <property type="evidence" value="ECO:0007669"/>
    <property type="project" value="InterPro"/>
</dbReference>
<dbReference type="InterPro" id="IPR017871">
    <property type="entry name" value="ABC_transporter-like_CS"/>
</dbReference>
<dbReference type="InterPro" id="IPR003439">
    <property type="entry name" value="ABC_transporter-like_ATP-bd"/>
</dbReference>
<dbReference type="PROSITE" id="PS50893">
    <property type="entry name" value="ABC_TRANSPORTER_2"/>
    <property type="match status" value="1"/>
</dbReference>
<sequence length="576" mass="63634">MSSRVRFIDVGLNLTDSVFRGLHRGKRKHRDDILDVLNRAKSAGVESAVLTGGSLHESNEALELASQFGYYATVGCHPTRSSQFDSFKGGPEAYLERLDQLIASHITGKGRCVAVGECGLDYDRLHFSPIPTQQKHFRSQLSLAKKYNLPLFLHVRAAHEDFVRILREEGFGEDGGRAVGGRGGLVHSFTGRTGEMKELVAMGFHISVNGCSMKTDQNLATTKAIPLNRLMVETDAPWCSMTSAHASRAHIDTLPSSLRGLYFPPSCQPDKFIEGRVVKGRNEPCAIGGVAWVVASLKNCELIDVSRAAWNNTVEMYNLYELMDDEYREDIAARDAPNDKPVEVNGVAESGTAVEKEGAEVDPREKKIRALKKKSLICAPPTHLQTAWKTRGTIRTNLDPFGIYDDARLWDALKRAYLVDRPTVAQEIKTDGEDIPSGIQTPVNRFSLDTVIEEEGANLSVGQRSLVSLARALVKDSKIIVLDEATASVDYETDKNIQDTISREFADKTLLCIAHRLKTIIGYDRICVLDAGQIAEFDTPMALYKRTDGIFRSMCERSSITAEDILNASSHKKSSD</sequence>
<dbReference type="Gene3D" id="3.40.50.300">
    <property type="entry name" value="P-loop containing nucleotide triphosphate hydrolases"/>
    <property type="match status" value="1"/>
</dbReference>
<dbReference type="Pfam" id="PF01026">
    <property type="entry name" value="TatD_DNase"/>
    <property type="match status" value="1"/>
</dbReference>
<dbReference type="InterPro" id="IPR027417">
    <property type="entry name" value="P-loop_NTPase"/>
</dbReference>
<dbReference type="SUPFAM" id="SSF51556">
    <property type="entry name" value="Metallo-dependent hydrolases"/>
    <property type="match status" value="1"/>
</dbReference>
<evidence type="ECO:0000313" key="7">
    <source>
        <dbReference type="Proteomes" id="UP000663827"/>
    </source>
</evidence>
<dbReference type="Pfam" id="PF00005">
    <property type="entry name" value="ABC_tran"/>
    <property type="match status" value="1"/>
</dbReference>
<evidence type="ECO:0000313" key="6">
    <source>
        <dbReference type="EMBL" id="CAE7132200.1"/>
    </source>
</evidence>
<dbReference type="PANTHER" id="PTHR10060">
    <property type="entry name" value="TATD FAMILY DEOXYRIBONUCLEASE"/>
    <property type="match status" value="1"/>
</dbReference>
<name>A0A8H3DWS3_9AGAM</name>
<evidence type="ECO:0000259" key="5">
    <source>
        <dbReference type="PROSITE" id="PS50893"/>
    </source>
</evidence>
<protein>
    <recommendedName>
        <fullName evidence="5">ABC transporter domain-containing protein</fullName>
    </recommendedName>
</protein>
<keyword evidence="4" id="KW-0378">Hydrolase</keyword>
<dbReference type="EMBL" id="CAJNJQ010001310">
    <property type="protein sequence ID" value="CAE7132200.1"/>
    <property type="molecule type" value="Genomic_DNA"/>
</dbReference>
<gene>
    <name evidence="6" type="ORF">RDB_LOCUS65504</name>
</gene>
<dbReference type="PANTHER" id="PTHR10060:SF15">
    <property type="entry name" value="DEOXYRIBONUCLEASE TATDN1"/>
    <property type="match status" value="1"/>
</dbReference>
<keyword evidence="2" id="KW-0540">Nuclease</keyword>
<dbReference type="PROSITE" id="PS00211">
    <property type="entry name" value="ABC_TRANSPORTER_1"/>
    <property type="match status" value="1"/>
</dbReference>
<dbReference type="AlphaFoldDB" id="A0A8H3DWS3"/>
<comment type="similarity">
    <text evidence="1">Belongs to the metallo-dependent hydrolases superfamily. TatD-type hydrolase family.</text>
</comment>
<dbReference type="Proteomes" id="UP000663827">
    <property type="component" value="Unassembled WGS sequence"/>
</dbReference>
<dbReference type="InterPro" id="IPR001130">
    <property type="entry name" value="TatD-like"/>
</dbReference>
<organism evidence="6 7">
    <name type="scientific">Rhizoctonia solani</name>
    <dbReference type="NCBI Taxonomy" id="456999"/>
    <lineage>
        <taxon>Eukaryota</taxon>
        <taxon>Fungi</taxon>
        <taxon>Dikarya</taxon>
        <taxon>Basidiomycota</taxon>
        <taxon>Agaricomycotina</taxon>
        <taxon>Agaricomycetes</taxon>
        <taxon>Cantharellales</taxon>
        <taxon>Ceratobasidiaceae</taxon>
        <taxon>Rhizoctonia</taxon>
    </lineage>
</organism>
<dbReference type="InterPro" id="IPR032466">
    <property type="entry name" value="Metal_Hydrolase"/>
</dbReference>
<feature type="domain" description="ABC transporter" evidence="5">
    <location>
        <begin position="300"/>
        <end position="556"/>
    </location>
</feature>
<dbReference type="GO" id="GO:0005829">
    <property type="term" value="C:cytosol"/>
    <property type="evidence" value="ECO:0007669"/>
    <property type="project" value="TreeGrafter"/>
</dbReference>
<dbReference type="GO" id="GO:0008296">
    <property type="term" value="F:3'-5'-DNA exonuclease activity"/>
    <property type="evidence" value="ECO:0007669"/>
    <property type="project" value="TreeGrafter"/>
</dbReference>
<keyword evidence="3" id="KW-0479">Metal-binding</keyword>
<dbReference type="InterPro" id="IPR018228">
    <property type="entry name" value="DNase_TatD-rel_CS"/>
</dbReference>
<accession>A0A8H3DWS3</accession>
<dbReference type="Gene3D" id="3.20.20.140">
    <property type="entry name" value="Metal-dependent hydrolases"/>
    <property type="match status" value="1"/>
</dbReference>
<evidence type="ECO:0000256" key="2">
    <source>
        <dbReference type="ARBA" id="ARBA00022722"/>
    </source>
</evidence>
<dbReference type="GO" id="GO:0046872">
    <property type="term" value="F:metal ion binding"/>
    <property type="evidence" value="ECO:0007669"/>
    <property type="project" value="UniProtKB-KW"/>
</dbReference>